<dbReference type="EMBL" id="HG001703">
    <property type="protein sequence ID" value="CDF34603.1"/>
    <property type="molecule type" value="Genomic_DNA"/>
</dbReference>
<dbReference type="Gramene" id="CDF34603">
    <property type="protein sequence ID" value="CDF34603"/>
    <property type="gene ID" value="CHC_T00003255001"/>
</dbReference>
<dbReference type="RefSeq" id="XP_005714422.1">
    <property type="nucleotide sequence ID" value="XM_005714365.1"/>
</dbReference>
<dbReference type="Proteomes" id="UP000012073">
    <property type="component" value="Unassembled WGS sequence"/>
</dbReference>
<dbReference type="AlphaFoldDB" id="R7QA12"/>
<gene>
    <name evidence="1" type="ORF">CHC_T00003255001</name>
</gene>
<name>R7QA12_CHOCR</name>
<dbReference type="GeneID" id="17322180"/>
<evidence type="ECO:0000313" key="2">
    <source>
        <dbReference type="Proteomes" id="UP000012073"/>
    </source>
</evidence>
<reference evidence="2" key="1">
    <citation type="journal article" date="2013" name="Proc. Natl. Acad. Sci. U.S.A.">
        <title>Genome structure and metabolic features in the red seaweed Chondrus crispus shed light on evolution of the Archaeplastida.</title>
        <authorList>
            <person name="Collen J."/>
            <person name="Porcel B."/>
            <person name="Carre W."/>
            <person name="Ball S.G."/>
            <person name="Chaparro C."/>
            <person name="Tonon T."/>
            <person name="Barbeyron T."/>
            <person name="Michel G."/>
            <person name="Noel B."/>
            <person name="Valentin K."/>
            <person name="Elias M."/>
            <person name="Artiguenave F."/>
            <person name="Arun A."/>
            <person name="Aury J.M."/>
            <person name="Barbosa-Neto J.F."/>
            <person name="Bothwell J.H."/>
            <person name="Bouget F.Y."/>
            <person name="Brillet L."/>
            <person name="Cabello-Hurtado F."/>
            <person name="Capella-Gutierrez S."/>
            <person name="Charrier B."/>
            <person name="Cladiere L."/>
            <person name="Cock J.M."/>
            <person name="Coelho S.M."/>
            <person name="Colleoni C."/>
            <person name="Czjzek M."/>
            <person name="Da Silva C."/>
            <person name="Delage L."/>
            <person name="Denoeud F."/>
            <person name="Deschamps P."/>
            <person name="Dittami S.M."/>
            <person name="Gabaldon T."/>
            <person name="Gachon C.M."/>
            <person name="Groisillier A."/>
            <person name="Herve C."/>
            <person name="Jabbari K."/>
            <person name="Katinka M."/>
            <person name="Kloareg B."/>
            <person name="Kowalczyk N."/>
            <person name="Labadie K."/>
            <person name="Leblanc C."/>
            <person name="Lopez P.J."/>
            <person name="McLachlan D.H."/>
            <person name="Meslet-Cladiere L."/>
            <person name="Moustafa A."/>
            <person name="Nehr Z."/>
            <person name="Nyvall Collen P."/>
            <person name="Panaud O."/>
            <person name="Partensky F."/>
            <person name="Poulain J."/>
            <person name="Rensing S.A."/>
            <person name="Rousvoal S."/>
            <person name="Samson G."/>
            <person name="Symeonidi A."/>
            <person name="Weissenbach J."/>
            <person name="Zambounis A."/>
            <person name="Wincker P."/>
            <person name="Boyen C."/>
        </authorList>
    </citation>
    <scope>NUCLEOTIDE SEQUENCE [LARGE SCALE GENOMIC DNA]</scope>
    <source>
        <strain evidence="2">cv. Stackhouse</strain>
    </source>
</reference>
<dbReference type="KEGG" id="ccp:CHC_T00003255001"/>
<keyword evidence="2" id="KW-1185">Reference proteome</keyword>
<protein>
    <submittedName>
        <fullName evidence="1">Uncharacterized protein</fullName>
    </submittedName>
</protein>
<sequence>MDAGDAYVWKRLGAIQHLDFRFKGRDVSLERALASILQSCHFDVSPTLEMRDEAGRWNDLIFQAIKATEEKSRPVGTSLKYIKDCLEEISHRLRQSIQGVVISSDFLSCEQISDWCAPIPLQMSLLVSAVQVIPVVSWLAGRNAATKISEMATEFGDLAYDVRALIVLRAIGVDFSEKAGVGCAALFLQCVLPMVPTKPGSGPGIKVIIDQPIQILPGDVGWLDLAARCMASRPSNKMARYRLDSRIPFLVHFSHSKSEEHKDSELVNTSFILVGWVRGDWVAAGLPSSGPFRYRTTDECHQDMVSKCTKLLECANFANPPSEQLIQLYEEHGPCQLAIVLRFMFIRGLPLAPNSRRGFPRGVDDFRPFFHMKYYDMVGALKSFPHKACQTSYMAGFCSCEREGPYSRSFMPVEKLELYSNRKERLRAAANHIFKWKRLERRATVGYKGVYYVGKHIYQVHASVSESRERTLQVALMEYVSAGGTRSVSESIDLGAVKVTSTNQILDDMQGQPVYYGDSWKTCVESGNEILWRLIYRIAGGYTAVKPDWSSCWATALDEQGVGVDFVPTLFLLMSAGRMGTVWSKLPYPNGALATVARVDEFAHIKFPVKKETLGGEEEKFTGKEGIVTSTEGTVWALYDLPVGGTGVPMDRCGT</sequence>
<proteinExistence type="predicted"/>
<organism evidence="1 2">
    <name type="scientific">Chondrus crispus</name>
    <name type="common">Carrageen Irish moss</name>
    <name type="synonym">Polymorpha crispa</name>
    <dbReference type="NCBI Taxonomy" id="2769"/>
    <lineage>
        <taxon>Eukaryota</taxon>
        <taxon>Rhodophyta</taxon>
        <taxon>Florideophyceae</taxon>
        <taxon>Rhodymeniophycidae</taxon>
        <taxon>Gigartinales</taxon>
        <taxon>Gigartinaceae</taxon>
        <taxon>Chondrus</taxon>
    </lineage>
</organism>
<evidence type="ECO:0000313" key="1">
    <source>
        <dbReference type="EMBL" id="CDF34603.1"/>
    </source>
</evidence>
<accession>R7QA12</accession>